<protein>
    <submittedName>
        <fullName evidence="1">DUF481 domain-containing protein</fullName>
    </submittedName>
</protein>
<keyword evidence="2" id="KW-1185">Reference proteome</keyword>
<comment type="caution">
    <text evidence="1">The sequence shown here is derived from an EMBL/GenBank/DDBJ whole genome shotgun (WGS) entry which is preliminary data.</text>
</comment>
<dbReference type="Pfam" id="PF04338">
    <property type="entry name" value="DUF481"/>
    <property type="match status" value="1"/>
</dbReference>
<dbReference type="EMBL" id="JAAGSC010000044">
    <property type="protein sequence ID" value="NDY96802.1"/>
    <property type="molecule type" value="Genomic_DNA"/>
</dbReference>
<reference evidence="1 2" key="1">
    <citation type="submission" date="2020-02" db="EMBL/GenBank/DDBJ databases">
        <authorList>
            <person name="Zhang X.-Y."/>
        </authorList>
    </citation>
    <scope>NUCLEOTIDE SEQUENCE [LARGE SCALE GENOMIC DNA]</scope>
    <source>
        <strain evidence="1 2">C33</strain>
    </source>
</reference>
<proteinExistence type="predicted"/>
<accession>A0A845V2H4</accession>
<evidence type="ECO:0000313" key="2">
    <source>
        <dbReference type="Proteomes" id="UP000484885"/>
    </source>
</evidence>
<sequence length="343" mass="38872">MRALSPISVHAFLVATLLFGAVVPVYGDVLLMNNGDRITGEIKRVWDEELFIESDYADEFAVALDAVSRIESDTAFEIELRDHSVIVGRFATAESGEMVLVDDEGSRPFAPTDIEELRKIDEDFEWSARSDLAFDASHGNSQTSDFLWQAAGRLQIGDHRHTLDFRLDRDEQDGTVTKEQSIVTYMYSWFFSDQWFLSAGASYERDPVRELDYRYTPGAGIGFQFFDDASRFLETSVSFLGVREKLGDIASSSTTGRTAGRWDLRYRRRILDGDLAFFHNQRLLVYLTGRTNKLADTSTGIRWDVWGDIYLNAQIDWNWESEPAAGKAQEDVTYALGLGIELD</sequence>
<dbReference type="InterPro" id="IPR007433">
    <property type="entry name" value="DUF481"/>
</dbReference>
<organism evidence="1 2">
    <name type="scientific">Wenzhouxiangella limi</name>
    <dbReference type="NCBI Taxonomy" id="2707351"/>
    <lineage>
        <taxon>Bacteria</taxon>
        <taxon>Pseudomonadati</taxon>
        <taxon>Pseudomonadota</taxon>
        <taxon>Gammaproteobacteria</taxon>
        <taxon>Chromatiales</taxon>
        <taxon>Wenzhouxiangellaceae</taxon>
        <taxon>Wenzhouxiangella</taxon>
    </lineage>
</organism>
<dbReference type="Proteomes" id="UP000484885">
    <property type="component" value="Unassembled WGS sequence"/>
</dbReference>
<evidence type="ECO:0000313" key="1">
    <source>
        <dbReference type="EMBL" id="NDY96802.1"/>
    </source>
</evidence>
<dbReference type="RefSeq" id="WP_164212198.1">
    <property type="nucleotide sequence ID" value="NZ_JAAGSC010000044.1"/>
</dbReference>
<dbReference type="AlphaFoldDB" id="A0A845V2H4"/>
<name>A0A845V2H4_9GAMM</name>
<gene>
    <name evidence="1" type="ORF">G3I74_13800</name>
</gene>